<dbReference type="SUPFAM" id="SSF56655">
    <property type="entry name" value="Carbohydrate phosphatase"/>
    <property type="match status" value="1"/>
</dbReference>
<sequence length="242" mass="27445">MTDFISDCIKANKQIYEYINTHISTDDLNYSGKVGFGGDKTLNIDFKAEEIFILHLKKYGSIYSEESGYIFSNTNKKIIIDPIDGSDNISSDLPYFGTSVALQENNEVIAGVVCNLSTGILTYKTKYKKLTKIDLKTNKEIDIFTINSAKFAVIERAYTNPKICEQLYKHNIKFRSLGAIALSLCDARNYKFVLFIGKIREFDIAAALYICSDLNVYKNDEFLIVAKNTHIFNLVKDTINKL</sequence>
<name>A0A2G1DJY2_9BACT</name>
<gene>
    <name evidence="2" type="ORF">AMOL_1959</name>
    <name evidence="3" type="ORF">CPU12_04100</name>
</gene>
<dbReference type="InterPro" id="IPR000760">
    <property type="entry name" value="Inositol_monophosphatase-like"/>
</dbReference>
<feature type="binding site" evidence="1">
    <location>
        <position position="83"/>
    </location>
    <ligand>
        <name>Mg(2+)</name>
        <dbReference type="ChEBI" id="CHEBI:18420"/>
        <label>1</label>
        <note>catalytic</note>
    </ligand>
</feature>
<feature type="binding site" evidence="1">
    <location>
        <position position="81"/>
    </location>
    <ligand>
        <name>Mg(2+)</name>
        <dbReference type="ChEBI" id="CHEBI:18420"/>
        <label>1</label>
        <note>catalytic</note>
    </ligand>
</feature>
<keyword evidence="4" id="KW-1185">Reference proteome</keyword>
<dbReference type="RefSeq" id="WP_099341808.1">
    <property type="nucleotide sequence ID" value="NZ_CP032098.1"/>
</dbReference>
<dbReference type="Proteomes" id="UP000262712">
    <property type="component" value="Chromosome"/>
</dbReference>
<dbReference type="KEGG" id="amol:AMOL_1959"/>
<evidence type="ECO:0000256" key="1">
    <source>
        <dbReference type="PIRSR" id="PIRSR600760-2"/>
    </source>
</evidence>
<protein>
    <submittedName>
        <fullName evidence="2">Inositol monophosphatase family protein</fullName>
        <ecNumber evidence="2">3.1.3.25</ecNumber>
    </submittedName>
    <submittedName>
        <fullName evidence="3">Inositol phosphatase</fullName>
    </submittedName>
</protein>
<reference evidence="2 5" key="2">
    <citation type="submission" date="2018-08" db="EMBL/GenBank/DDBJ databases">
        <title>Complete genome of the Arcobacter molluscorum type strain LMG 25693.</title>
        <authorList>
            <person name="Miller W.G."/>
            <person name="Yee E."/>
            <person name="Bono J.L."/>
        </authorList>
    </citation>
    <scope>NUCLEOTIDE SEQUENCE [LARGE SCALE GENOMIC DNA]</scope>
    <source>
        <strain evidence="2 5">CECT 7696</strain>
    </source>
</reference>
<keyword evidence="1" id="KW-0460">Magnesium</keyword>
<dbReference type="GO" id="GO:0006020">
    <property type="term" value="P:inositol metabolic process"/>
    <property type="evidence" value="ECO:0007669"/>
    <property type="project" value="TreeGrafter"/>
</dbReference>
<accession>A0A2G1DJY2</accession>
<dbReference type="EMBL" id="NXFY01000004">
    <property type="protein sequence ID" value="PHO18750.1"/>
    <property type="molecule type" value="Genomic_DNA"/>
</dbReference>
<dbReference type="GO" id="GO:0046872">
    <property type="term" value="F:metal ion binding"/>
    <property type="evidence" value="ECO:0007669"/>
    <property type="project" value="UniProtKB-KW"/>
</dbReference>
<dbReference type="EMBL" id="CP032098">
    <property type="protein sequence ID" value="AXX92919.1"/>
    <property type="molecule type" value="Genomic_DNA"/>
</dbReference>
<evidence type="ECO:0000313" key="2">
    <source>
        <dbReference type="EMBL" id="AXX92919.1"/>
    </source>
</evidence>
<dbReference type="PANTHER" id="PTHR20854:SF4">
    <property type="entry name" value="INOSITOL-1-MONOPHOSPHATASE-RELATED"/>
    <property type="match status" value="1"/>
</dbReference>
<evidence type="ECO:0000313" key="3">
    <source>
        <dbReference type="EMBL" id="PHO18750.1"/>
    </source>
</evidence>
<dbReference type="Pfam" id="PF00459">
    <property type="entry name" value="Inositol_P"/>
    <property type="match status" value="1"/>
</dbReference>
<organism evidence="3 4">
    <name type="scientific">Malaciobacter molluscorum LMG 25693</name>
    <dbReference type="NCBI Taxonomy" id="870501"/>
    <lineage>
        <taxon>Bacteria</taxon>
        <taxon>Pseudomonadati</taxon>
        <taxon>Campylobacterota</taxon>
        <taxon>Epsilonproteobacteria</taxon>
        <taxon>Campylobacterales</taxon>
        <taxon>Arcobacteraceae</taxon>
        <taxon>Malaciobacter</taxon>
    </lineage>
</organism>
<keyword evidence="1" id="KW-0479">Metal-binding</keyword>
<feature type="binding site" evidence="1">
    <location>
        <position position="84"/>
    </location>
    <ligand>
        <name>Mg(2+)</name>
        <dbReference type="ChEBI" id="CHEBI:18420"/>
        <label>1</label>
        <note>catalytic</note>
    </ligand>
</feature>
<evidence type="ECO:0000313" key="4">
    <source>
        <dbReference type="Proteomes" id="UP000221222"/>
    </source>
</evidence>
<feature type="binding site" evidence="1">
    <location>
        <position position="65"/>
    </location>
    <ligand>
        <name>Mg(2+)</name>
        <dbReference type="ChEBI" id="CHEBI:18420"/>
        <label>1</label>
        <note>catalytic</note>
    </ligand>
</feature>
<feature type="binding site" evidence="1">
    <location>
        <position position="203"/>
    </location>
    <ligand>
        <name>Mg(2+)</name>
        <dbReference type="ChEBI" id="CHEBI:18420"/>
        <label>1</label>
        <note>catalytic</note>
    </ligand>
</feature>
<proteinExistence type="predicted"/>
<dbReference type="Proteomes" id="UP000221222">
    <property type="component" value="Unassembled WGS sequence"/>
</dbReference>
<dbReference type="GO" id="GO:0007165">
    <property type="term" value="P:signal transduction"/>
    <property type="evidence" value="ECO:0007669"/>
    <property type="project" value="TreeGrafter"/>
</dbReference>
<reference evidence="3 4" key="1">
    <citation type="submission" date="2017-09" db="EMBL/GenBank/DDBJ databases">
        <title>Arcobacter canalis sp. nov., a new species isolated from a water canal contaminated with urban sewage.</title>
        <authorList>
            <person name="Perez-Cataluna A."/>
            <person name="Salas-Masso N."/>
            <person name="Figueras M.J."/>
        </authorList>
    </citation>
    <scope>NUCLEOTIDE SEQUENCE [LARGE SCALE GENOMIC DNA]</scope>
    <source>
        <strain evidence="3 4">F98-3</strain>
    </source>
</reference>
<dbReference type="EC" id="3.1.3.25" evidence="2"/>
<dbReference type="AlphaFoldDB" id="A0A2G1DJY2"/>
<dbReference type="GO" id="GO:0008934">
    <property type="term" value="F:inositol monophosphate 1-phosphatase activity"/>
    <property type="evidence" value="ECO:0007669"/>
    <property type="project" value="TreeGrafter"/>
</dbReference>
<dbReference type="Gene3D" id="3.30.540.10">
    <property type="entry name" value="Fructose-1,6-Bisphosphatase, subunit A, domain 1"/>
    <property type="match status" value="1"/>
</dbReference>
<dbReference type="PANTHER" id="PTHR20854">
    <property type="entry name" value="INOSITOL MONOPHOSPHATASE"/>
    <property type="match status" value="1"/>
</dbReference>
<comment type="cofactor">
    <cofactor evidence="1">
        <name>Mg(2+)</name>
        <dbReference type="ChEBI" id="CHEBI:18420"/>
    </cofactor>
</comment>
<keyword evidence="2" id="KW-0378">Hydrolase</keyword>
<evidence type="ECO:0000313" key="5">
    <source>
        <dbReference type="Proteomes" id="UP000262712"/>
    </source>
</evidence>